<organism evidence="1">
    <name type="scientific">viral metagenome</name>
    <dbReference type="NCBI Taxonomy" id="1070528"/>
    <lineage>
        <taxon>unclassified sequences</taxon>
        <taxon>metagenomes</taxon>
        <taxon>organismal metagenomes</taxon>
    </lineage>
</organism>
<name>A0A6C0C655_9ZZZZ</name>
<sequence>MSVHSSQNKHLLWQLLSDHPNQKTNPKKFQHVLEYRVTDMHKNRFKFGNDLMIMNKEIIKQFANELPKQPPTIPVTKKNPSMTKGQIFEQNLKVQQNNFNTLINKQKPADIDFSDKTEDEPIDVRMVDTTLQERERELKKIMAQYNPNENSAKQWLTGESTSSHLNIDDNSHINIEPTVLTNEMSERRVSFEVEENAKSVVPVVNAVSFLQKLKKTDDGTLPYLKRIEENQVVIINLLKEINT</sequence>
<dbReference type="EMBL" id="MN739334">
    <property type="protein sequence ID" value="QHS99013.1"/>
    <property type="molecule type" value="Genomic_DNA"/>
</dbReference>
<accession>A0A6C0C655</accession>
<dbReference type="AlphaFoldDB" id="A0A6C0C655"/>
<protein>
    <submittedName>
        <fullName evidence="1">Uncharacterized protein</fullName>
    </submittedName>
</protein>
<proteinExistence type="predicted"/>
<reference evidence="1" key="1">
    <citation type="journal article" date="2020" name="Nature">
        <title>Giant virus diversity and host interactions through global metagenomics.</title>
        <authorList>
            <person name="Schulz F."/>
            <person name="Roux S."/>
            <person name="Paez-Espino D."/>
            <person name="Jungbluth S."/>
            <person name="Walsh D.A."/>
            <person name="Denef V.J."/>
            <person name="McMahon K.D."/>
            <person name="Konstantinidis K.T."/>
            <person name="Eloe-Fadrosh E.A."/>
            <person name="Kyrpides N.C."/>
            <person name="Woyke T."/>
        </authorList>
    </citation>
    <scope>NUCLEOTIDE SEQUENCE</scope>
    <source>
        <strain evidence="1">GVMAG-M-3300020185-33</strain>
    </source>
</reference>
<evidence type="ECO:0000313" key="1">
    <source>
        <dbReference type="EMBL" id="QHS99013.1"/>
    </source>
</evidence>